<dbReference type="RefSeq" id="WP_019620475.1">
    <property type="nucleotide sequence ID" value="NZ_AP014545.1"/>
</dbReference>
<organism evidence="1 2">
    <name type="scientific">Amphritea japonica ATCC BAA-1530</name>
    <dbReference type="NCBI Taxonomy" id="1278309"/>
    <lineage>
        <taxon>Bacteria</taxon>
        <taxon>Pseudomonadati</taxon>
        <taxon>Pseudomonadota</taxon>
        <taxon>Gammaproteobacteria</taxon>
        <taxon>Oceanospirillales</taxon>
        <taxon>Oceanospirillaceae</taxon>
        <taxon>Amphritea</taxon>
    </lineage>
</organism>
<reference evidence="1 2" key="1">
    <citation type="journal article" date="2008" name="Int. J. Syst. Evol. Microbiol.">
        <title>Amphritea japonica sp. nov. and Amphritea balenae sp. nov., isolated from the sediment adjacent to sperm whale carcasses off Kagoshima, Japan.</title>
        <authorList>
            <person name="Miyazaki M."/>
            <person name="Nogi Y."/>
            <person name="Fujiwara Y."/>
            <person name="Kawato M."/>
            <person name="Nagahama T."/>
            <person name="Kubokawa K."/>
            <person name="Horikoshi K."/>
        </authorList>
    </citation>
    <scope>NUCLEOTIDE SEQUENCE [LARGE SCALE GENOMIC DNA]</scope>
    <source>
        <strain evidence="1 2">ATCC BAA-1530</strain>
    </source>
</reference>
<evidence type="ECO:0000313" key="1">
    <source>
        <dbReference type="EMBL" id="BBB26736.1"/>
    </source>
</evidence>
<evidence type="ECO:0008006" key="3">
    <source>
        <dbReference type="Google" id="ProtNLM"/>
    </source>
</evidence>
<protein>
    <recommendedName>
        <fullName evidence="3">DUF4180 domain-containing protein</fullName>
    </recommendedName>
</protein>
<dbReference type="Proteomes" id="UP000595663">
    <property type="component" value="Chromosome"/>
</dbReference>
<dbReference type="EMBL" id="AP014545">
    <property type="protein sequence ID" value="BBB26736.1"/>
    <property type="molecule type" value="Genomic_DNA"/>
</dbReference>
<evidence type="ECO:0000313" key="2">
    <source>
        <dbReference type="Proteomes" id="UP000595663"/>
    </source>
</evidence>
<sequence length="131" mass="15162">MAYQFTITECGDYLKVEVHGSRNTSDVTHESLHMWSTVAKRCKEKNVNLILAVFHLSGMRNIMDTFNIVEGVQEWLWPELAIAYVDMDPQSRKENTIAEQSAMMHGINFRSFISEEDGIHWLTALHSTHRH</sequence>
<dbReference type="AlphaFoldDB" id="A0A7R6PCW3"/>
<name>A0A7R6PCW3_9GAMM</name>
<proteinExistence type="predicted"/>
<dbReference type="OrthoDB" id="6119256at2"/>
<gene>
    <name evidence="1" type="ORF">AMJAP_2145</name>
</gene>
<accession>A0A7R6PCW3</accession>
<keyword evidence="2" id="KW-1185">Reference proteome</keyword>
<dbReference type="KEGG" id="ajp:AMJAP_2145"/>